<dbReference type="Gene3D" id="1.20.5.170">
    <property type="match status" value="1"/>
</dbReference>
<evidence type="ECO:0000259" key="4">
    <source>
        <dbReference type="PROSITE" id="PS00036"/>
    </source>
</evidence>
<evidence type="ECO:0000256" key="1">
    <source>
        <dbReference type="ARBA" id="ARBA00004123"/>
    </source>
</evidence>
<dbReference type="GO" id="GO:0001228">
    <property type="term" value="F:DNA-binding transcription activator activity, RNA polymerase II-specific"/>
    <property type="evidence" value="ECO:0007669"/>
    <property type="project" value="TreeGrafter"/>
</dbReference>
<dbReference type="STRING" id="569365.A0A0D2ACW6"/>
<dbReference type="HOGENOM" id="CLU_076384_0_0_1"/>
<evidence type="ECO:0000313" key="5">
    <source>
        <dbReference type="EMBL" id="KIW22702.1"/>
    </source>
</evidence>
<dbReference type="InterPro" id="IPR004827">
    <property type="entry name" value="bZIP"/>
</dbReference>
<organism evidence="5 6">
    <name type="scientific">Cladophialophora immunda</name>
    <dbReference type="NCBI Taxonomy" id="569365"/>
    <lineage>
        <taxon>Eukaryota</taxon>
        <taxon>Fungi</taxon>
        <taxon>Dikarya</taxon>
        <taxon>Ascomycota</taxon>
        <taxon>Pezizomycotina</taxon>
        <taxon>Eurotiomycetes</taxon>
        <taxon>Chaetothyriomycetidae</taxon>
        <taxon>Chaetothyriales</taxon>
        <taxon>Herpotrichiellaceae</taxon>
        <taxon>Cladophialophora</taxon>
    </lineage>
</organism>
<feature type="compositionally biased region" description="Polar residues" evidence="3">
    <location>
        <begin position="76"/>
        <end position="92"/>
    </location>
</feature>
<dbReference type="GeneID" id="27350165"/>
<comment type="subcellular location">
    <subcellularLocation>
        <location evidence="1">Nucleus</location>
    </subcellularLocation>
</comment>
<evidence type="ECO:0000256" key="3">
    <source>
        <dbReference type="SAM" id="MobiDB-lite"/>
    </source>
</evidence>
<dbReference type="InterPro" id="IPR046347">
    <property type="entry name" value="bZIP_sf"/>
</dbReference>
<protein>
    <recommendedName>
        <fullName evidence="4">BZIP domain-containing protein</fullName>
    </recommendedName>
</protein>
<evidence type="ECO:0000256" key="2">
    <source>
        <dbReference type="ARBA" id="ARBA00023242"/>
    </source>
</evidence>
<keyword evidence="6" id="KW-1185">Reference proteome</keyword>
<dbReference type="EMBL" id="KN847046">
    <property type="protein sequence ID" value="KIW22702.1"/>
    <property type="molecule type" value="Genomic_DNA"/>
</dbReference>
<dbReference type="CDD" id="cd14688">
    <property type="entry name" value="bZIP_YAP"/>
    <property type="match status" value="1"/>
</dbReference>
<dbReference type="VEuPathDB" id="FungiDB:PV07_10971"/>
<dbReference type="PANTHER" id="PTHR40621">
    <property type="entry name" value="TRANSCRIPTION FACTOR KAPC-RELATED"/>
    <property type="match status" value="1"/>
</dbReference>
<dbReference type="GO" id="GO:0090575">
    <property type="term" value="C:RNA polymerase II transcription regulator complex"/>
    <property type="evidence" value="ECO:0007669"/>
    <property type="project" value="TreeGrafter"/>
</dbReference>
<dbReference type="Proteomes" id="UP000054466">
    <property type="component" value="Unassembled WGS sequence"/>
</dbReference>
<dbReference type="RefSeq" id="XP_016242918.1">
    <property type="nucleotide sequence ID" value="XM_016398356.1"/>
</dbReference>
<dbReference type="PROSITE" id="PS00036">
    <property type="entry name" value="BZIP_BASIC"/>
    <property type="match status" value="1"/>
</dbReference>
<keyword evidence="2" id="KW-0539">Nucleus</keyword>
<gene>
    <name evidence="5" type="ORF">PV07_10971</name>
</gene>
<dbReference type="SUPFAM" id="SSF57959">
    <property type="entry name" value="Leucine zipper domain"/>
    <property type="match status" value="1"/>
</dbReference>
<dbReference type="AlphaFoldDB" id="A0A0D2ACW6"/>
<dbReference type="OrthoDB" id="4156732at2759"/>
<dbReference type="GO" id="GO:0000976">
    <property type="term" value="F:transcription cis-regulatory region binding"/>
    <property type="evidence" value="ECO:0007669"/>
    <property type="project" value="InterPro"/>
</dbReference>
<dbReference type="InterPro" id="IPR050936">
    <property type="entry name" value="AP-1-like"/>
</dbReference>
<evidence type="ECO:0000313" key="6">
    <source>
        <dbReference type="Proteomes" id="UP000054466"/>
    </source>
</evidence>
<feature type="region of interest" description="Disordered" evidence="3">
    <location>
        <begin position="72"/>
        <end position="112"/>
    </location>
</feature>
<proteinExistence type="predicted"/>
<accession>A0A0D2ACW6</accession>
<name>A0A0D2ACW6_9EURO</name>
<sequence length="235" mass="26303">MAVMNASHLDPLSTFVPSELFLVDPGEFGNLDLLDEFHQFGSMDVPNMFPGGIDGSVDSNGLNLIDDVEASPIEQPKTSTSTDSEQSAVSSTKMRRRAQNRASQRAFRERKEKHLKSLKSTLENLGEKHQRLLDSYSQQAQIVTKLEGRIAYLHAQIAAFSTYSEQDMPPIFRVPKPPSTEFDQFDAFSLTTLPVSAGRHSVFRQSRMSDSTQLDRLPTLESIDLPEFEDLLNLP</sequence>
<reference evidence="5 6" key="1">
    <citation type="submission" date="2015-01" db="EMBL/GenBank/DDBJ databases">
        <title>The Genome Sequence of Cladophialophora immunda CBS83496.</title>
        <authorList>
            <consortium name="The Broad Institute Genomics Platform"/>
            <person name="Cuomo C."/>
            <person name="de Hoog S."/>
            <person name="Gorbushina A."/>
            <person name="Stielow B."/>
            <person name="Teixiera M."/>
            <person name="Abouelleil A."/>
            <person name="Chapman S.B."/>
            <person name="Priest M."/>
            <person name="Young S.K."/>
            <person name="Wortman J."/>
            <person name="Nusbaum C."/>
            <person name="Birren B."/>
        </authorList>
    </citation>
    <scope>NUCLEOTIDE SEQUENCE [LARGE SCALE GENOMIC DNA]</scope>
    <source>
        <strain evidence="5 6">CBS 83496</strain>
    </source>
</reference>
<dbReference type="PANTHER" id="PTHR40621:SF6">
    <property type="entry name" value="AP-1-LIKE TRANSCRIPTION FACTOR YAP1-RELATED"/>
    <property type="match status" value="1"/>
</dbReference>
<feature type="domain" description="BZIP" evidence="4">
    <location>
        <begin position="95"/>
        <end position="110"/>
    </location>
</feature>